<dbReference type="InterPro" id="IPR032508">
    <property type="entry name" value="FecR_C"/>
</dbReference>
<dbReference type="Pfam" id="PF16344">
    <property type="entry name" value="FecR_C"/>
    <property type="match status" value="1"/>
</dbReference>
<accession>A0ABN5LQX2</accession>
<dbReference type="Proteomes" id="UP000246099">
    <property type="component" value="Chromosome"/>
</dbReference>
<dbReference type="PIRSF" id="PIRSF018266">
    <property type="entry name" value="FecR"/>
    <property type="match status" value="1"/>
</dbReference>
<dbReference type="EMBL" id="CP029600">
    <property type="protein sequence ID" value="AWO00890.1"/>
    <property type="molecule type" value="Genomic_DNA"/>
</dbReference>
<protein>
    <recommendedName>
        <fullName evidence="6">FecR protein domain-containing protein</fullName>
    </recommendedName>
</protein>
<evidence type="ECO:0000259" key="2">
    <source>
        <dbReference type="Pfam" id="PF04773"/>
    </source>
</evidence>
<dbReference type="RefSeq" id="WP_119076814.1">
    <property type="nucleotide sequence ID" value="NZ_CP029600.1"/>
</dbReference>
<feature type="transmembrane region" description="Helical" evidence="1">
    <location>
        <begin position="77"/>
        <end position="98"/>
    </location>
</feature>
<evidence type="ECO:0000313" key="5">
    <source>
        <dbReference type="Proteomes" id="UP000246099"/>
    </source>
</evidence>
<name>A0ABN5LQX2_9BACT</name>
<evidence type="ECO:0000259" key="3">
    <source>
        <dbReference type="Pfam" id="PF16344"/>
    </source>
</evidence>
<dbReference type="Gene3D" id="2.60.120.1440">
    <property type="match status" value="1"/>
</dbReference>
<gene>
    <name evidence="4" type="ORF">DLD77_03845</name>
</gene>
<proteinExistence type="predicted"/>
<evidence type="ECO:0008006" key="6">
    <source>
        <dbReference type="Google" id="ProtNLM"/>
    </source>
</evidence>
<organism evidence="4 5">
    <name type="scientific">Chitinophaga alhagiae</name>
    <dbReference type="NCBI Taxonomy" id="2203219"/>
    <lineage>
        <taxon>Bacteria</taxon>
        <taxon>Pseudomonadati</taxon>
        <taxon>Bacteroidota</taxon>
        <taxon>Chitinophagia</taxon>
        <taxon>Chitinophagales</taxon>
        <taxon>Chitinophagaceae</taxon>
        <taxon>Chitinophaga</taxon>
    </lineage>
</organism>
<keyword evidence="1" id="KW-1133">Transmembrane helix</keyword>
<sequence length="320" mass="35376">MEEKENIKALFIRFAEGTATPGEKEYIREYLLDGGSAEDLPMPEDLAPGGPAMTVEEAELVYSTITAVRPAPRRVNWWRMAAAAMVLGIAACAGWYVWMRPPADTIMVADGDTAKTIRLQDGTTVQLKPGSVLTVAGNFGKQRREVEISGAAYFAVEAVAAKPFIVHTPHALDVEVLGTEFNVDARRGKARVVLTRGSVKVRVNTVKNVHEMLLKPGEMADFDPGLKTFSRRPADTLLYAAWKDNLLTFRNQTLAGVAYHLQQEFGQELRFADTSLSALVFTGYLSSTDIRTSIKTLEKTFDLQAQRINQNIILIQKKTK</sequence>
<dbReference type="PANTHER" id="PTHR30273">
    <property type="entry name" value="PERIPLASMIC SIGNAL SENSOR AND SIGMA FACTOR ACTIVATOR FECR-RELATED"/>
    <property type="match status" value="1"/>
</dbReference>
<keyword evidence="1" id="KW-0812">Transmembrane</keyword>
<feature type="domain" description="Protein FecR C-terminal" evidence="3">
    <location>
        <begin position="247"/>
        <end position="314"/>
    </location>
</feature>
<reference evidence="4 5" key="1">
    <citation type="submission" date="2018-05" db="EMBL/GenBank/DDBJ databases">
        <title>Chitinophaga sp. nov., isolated from rhizosphere soil of Alhagi.</title>
        <authorList>
            <person name="Liu Y."/>
        </authorList>
    </citation>
    <scope>NUCLEOTIDE SEQUENCE [LARGE SCALE GENOMIC DNA]</scope>
    <source>
        <strain evidence="4 5">T22</strain>
    </source>
</reference>
<dbReference type="PANTHER" id="PTHR30273:SF2">
    <property type="entry name" value="PROTEIN FECR"/>
    <property type="match status" value="1"/>
</dbReference>
<dbReference type="Gene3D" id="3.55.50.30">
    <property type="match status" value="1"/>
</dbReference>
<evidence type="ECO:0000313" key="4">
    <source>
        <dbReference type="EMBL" id="AWO00890.1"/>
    </source>
</evidence>
<keyword evidence="5" id="KW-1185">Reference proteome</keyword>
<dbReference type="Pfam" id="PF04773">
    <property type="entry name" value="FecR"/>
    <property type="match status" value="1"/>
</dbReference>
<keyword evidence="1" id="KW-0472">Membrane</keyword>
<dbReference type="InterPro" id="IPR006860">
    <property type="entry name" value="FecR"/>
</dbReference>
<evidence type="ECO:0000256" key="1">
    <source>
        <dbReference type="SAM" id="Phobius"/>
    </source>
</evidence>
<feature type="domain" description="FecR protein" evidence="2">
    <location>
        <begin position="113"/>
        <end position="200"/>
    </location>
</feature>
<dbReference type="InterPro" id="IPR012373">
    <property type="entry name" value="Ferrdict_sens_TM"/>
</dbReference>